<feature type="compositionally biased region" description="Basic and acidic residues" evidence="1">
    <location>
        <begin position="685"/>
        <end position="694"/>
    </location>
</feature>
<evidence type="ECO:0000256" key="1">
    <source>
        <dbReference type="SAM" id="MobiDB-lite"/>
    </source>
</evidence>
<feature type="region of interest" description="Disordered" evidence="1">
    <location>
        <begin position="681"/>
        <end position="700"/>
    </location>
</feature>
<dbReference type="AlphaFoldDB" id="A0A8S1EYS1"/>
<evidence type="ECO:0000313" key="4">
    <source>
        <dbReference type="Proteomes" id="UP000494206"/>
    </source>
</evidence>
<organism evidence="3 4">
    <name type="scientific">Caenorhabditis bovis</name>
    <dbReference type="NCBI Taxonomy" id="2654633"/>
    <lineage>
        <taxon>Eukaryota</taxon>
        <taxon>Metazoa</taxon>
        <taxon>Ecdysozoa</taxon>
        <taxon>Nematoda</taxon>
        <taxon>Chromadorea</taxon>
        <taxon>Rhabditida</taxon>
        <taxon>Rhabditina</taxon>
        <taxon>Rhabditomorpha</taxon>
        <taxon>Rhabditoidea</taxon>
        <taxon>Rhabditidae</taxon>
        <taxon>Peloderinae</taxon>
        <taxon>Caenorhabditis</taxon>
    </lineage>
</organism>
<keyword evidence="4" id="KW-1185">Reference proteome</keyword>
<gene>
    <name evidence="3" type="ORF">CBOVIS_LOCUS7546</name>
</gene>
<dbReference type="PANTHER" id="PTHR10857">
    <property type="entry name" value="COPINE"/>
    <property type="match status" value="1"/>
</dbReference>
<dbReference type="EMBL" id="CADEPM010000004">
    <property type="protein sequence ID" value="CAB3405337.1"/>
    <property type="molecule type" value="Genomic_DNA"/>
</dbReference>
<dbReference type="PANTHER" id="PTHR10857:SF101">
    <property type="entry name" value="COPINE FAMILY PROTEIN 5"/>
    <property type="match status" value="1"/>
</dbReference>
<dbReference type="SUPFAM" id="SSF53300">
    <property type="entry name" value="vWA-like"/>
    <property type="match status" value="1"/>
</dbReference>
<name>A0A8S1EYS1_9PELO</name>
<feature type="domain" description="Copine C-terminal" evidence="2">
    <location>
        <begin position="426"/>
        <end position="635"/>
    </location>
</feature>
<dbReference type="Proteomes" id="UP000494206">
    <property type="component" value="Unassembled WGS sequence"/>
</dbReference>
<dbReference type="InterPro" id="IPR037768">
    <property type="entry name" value="C2B_Copine"/>
</dbReference>
<dbReference type="GO" id="GO:0071277">
    <property type="term" value="P:cellular response to calcium ion"/>
    <property type="evidence" value="ECO:0007669"/>
    <property type="project" value="TreeGrafter"/>
</dbReference>
<comment type="caution">
    <text evidence="3">The sequence shown here is derived from an EMBL/GenBank/DDBJ whole genome shotgun (WGS) entry which is preliminary data.</text>
</comment>
<dbReference type="InterPro" id="IPR045052">
    <property type="entry name" value="Copine"/>
</dbReference>
<dbReference type="Pfam" id="PF07002">
    <property type="entry name" value="Copine"/>
    <property type="match status" value="1"/>
</dbReference>
<reference evidence="3 4" key="1">
    <citation type="submission" date="2020-04" db="EMBL/GenBank/DDBJ databases">
        <authorList>
            <person name="Laetsch R D."/>
            <person name="Stevens L."/>
            <person name="Kumar S."/>
            <person name="Blaxter L. M."/>
        </authorList>
    </citation>
    <scope>NUCLEOTIDE SEQUENCE [LARGE SCALE GENOMIC DNA]</scope>
</reference>
<evidence type="ECO:0000313" key="3">
    <source>
        <dbReference type="EMBL" id="CAB3405337.1"/>
    </source>
</evidence>
<accession>A0A8S1EYS1</accession>
<dbReference type="OrthoDB" id="5855668at2759"/>
<evidence type="ECO:0000259" key="2">
    <source>
        <dbReference type="Pfam" id="PF07002"/>
    </source>
</evidence>
<dbReference type="InterPro" id="IPR010734">
    <property type="entry name" value="Copine_C"/>
</dbReference>
<dbReference type="GO" id="GO:0005886">
    <property type="term" value="C:plasma membrane"/>
    <property type="evidence" value="ECO:0007669"/>
    <property type="project" value="TreeGrafter"/>
</dbReference>
<dbReference type="GO" id="GO:0005544">
    <property type="term" value="F:calcium-dependent phospholipid binding"/>
    <property type="evidence" value="ECO:0007669"/>
    <property type="project" value="InterPro"/>
</dbReference>
<protein>
    <recommendedName>
        <fullName evidence="2">Copine C-terminal domain-containing protein</fullName>
    </recommendedName>
</protein>
<dbReference type="InterPro" id="IPR036465">
    <property type="entry name" value="vWFA_dom_sf"/>
</dbReference>
<proteinExistence type="predicted"/>
<sequence length="761" mass="85564">MTNGALGSSSSPSRINRRRSTKALQDFFSRPFTQSKIALNKCYSNPRSLKGRCHDALENNVTLAKRDMTARKLVIKPLPLGLGRSQSISGARVSPRIVANGSNCGTPRAPLSMSNTIEISIAIHDFATSESANLLVCELFENDTECEDRWTKVGNSSPVRFSRNIEFPNKFIYQYIFEKTQLIKVIITRCQDGASCSDDVLASCIFKVDELIGSFGLQLRKNLSKTCTISNALNCTQRNSLEYIGGIIISAEMPEKEQPIVVQFAGKSLDRKDFLWDETAVFFRVFRLEEGKDDDSLVFLYESEALKNHSHPQWAEFRLDTQDAADNRNRLLEIWVMYRDVDGKEGYIGKFLTTYAKMKYGPGPDNVYNVINDVKKAAKKSYEHSGKMELVKFTDVSFYSFLDYIVSGTQLHFEIGVDFASDEPIHELDQRRFDGELHMAIRAIGSIIRDYTPNRLFAAFGIGAKIPPTFHESNEFFMNFSIDPICRGLDGVMEAYRKSQSLVTASKESKLAPVINYAIRMSHRSGFRGLHYHVLAIFTRGHVTDHKDVQQALASAADAPISILIVGMGDGDFGALAKICAKRKDGKRECAQFIRLRGLLNAAELPWANKSRIAETALHNVPNHMVQYMHSQNIAAKPPIQVCRSPLFHSSSLIPDKPTQFVFEGETTMMPNLIPNLMLPADLSPRPRPDRRGSDSQYLDVETMRGSLTVRVPERCHSVLQTNREQYQRRLKERGLARMKFPRVELSTLESSGGSTQDSSL</sequence>
<dbReference type="CDD" id="cd04047">
    <property type="entry name" value="C2B_Copine"/>
    <property type="match status" value="1"/>
</dbReference>